<protein>
    <submittedName>
        <fullName evidence="2">ATP-binding cassette domain-containing protein</fullName>
    </submittedName>
</protein>
<dbReference type="PANTHER" id="PTHR43514">
    <property type="entry name" value="ABC TRANSPORTER I FAMILY MEMBER 10"/>
    <property type="match status" value="1"/>
</dbReference>
<keyword evidence="2" id="KW-0547">Nucleotide-binding</keyword>
<feature type="domain" description="ABC transporter" evidence="1">
    <location>
        <begin position="36"/>
        <end position="136"/>
    </location>
</feature>
<sequence length="141" mass="16343">MRLGVKVDIKKHYTEAEINRKRSTGKAFTLDVSFEMDNELVVLFGPSGSGKTTLFKCISGITQPDNGKITVGSKIYYDKDKKINLPIQKRNLGYVFQNYTLFPHMNVRKNIECGLKKWEKEDREVRVMEMLNLLHIEELET</sequence>
<dbReference type="InterPro" id="IPR027417">
    <property type="entry name" value="P-loop_NTPase"/>
</dbReference>
<name>A0A832SMF3_9EURY</name>
<organism evidence="2 3">
    <name type="scientific">Methanosarcina acetivorans</name>
    <dbReference type="NCBI Taxonomy" id="2214"/>
    <lineage>
        <taxon>Archaea</taxon>
        <taxon>Methanobacteriati</taxon>
        <taxon>Methanobacteriota</taxon>
        <taxon>Stenosarchaea group</taxon>
        <taxon>Methanomicrobia</taxon>
        <taxon>Methanosarcinales</taxon>
        <taxon>Methanosarcinaceae</taxon>
        <taxon>Methanosarcina</taxon>
    </lineage>
</organism>
<evidence type="ECO:0000313" key="3">
    <source>
        <dbReference type="Proteomes" id="UP000600774"/>
    </source>
</evidence>
<dbReference type="InterPro" id="IPR050334">
    <property type="entry name" value="Molybdenum_import_ModC"/>
</dbReference>
<dbReference type="PANTHER" id="PTHR43514:SF4">
    <property type="entry name" value="ABC TRANSPORTER I FAMILY MEMBER 10"/>
    <property type="match status" value="1"/>
</dbReference>
<proteinExistence type="predicted"/>
<dbReference type="Pfam" id="PF00005">
    <property type="entry name" value="ABC_tran"/>
    <property type="match status" value="1"/>
</dbReference>
<dbReference type="AlphaFoldDB" id="A0A832SMF3"/>
<dbReference type="GO" id="GO:0005524">
    <property type="term" value="F:ATP binding"/>
    <property type="evidence" value="ECO:0007669"/>
    <property type="project" value="UniProtKB-KW"/>
</dbReference>
<dbReference type="EMBL" id="DUJU01000195">
    <property type="protein sequence ID" value="HIH95767.1"/>
    <property type="molecule type" value="Genomic_DNA"/>
</dbReference>
<evidence type="ECO:0000259" key="1">
    <source>
        <dbReference type="Pfam" id="PF00005"/>
    </source>
</evidence>
<dbReference type="InterPro" id="IPR003439">
    <property type="entry name" value="ABC_transporter-like_ATP-bd"/>
</dbReference>
<dbReference type="Gene3D" id="3.40.50.300">
    <property type="entry name" value="P-loop containing nucleotide triphosphate hydrolases"/>
    <property type="match status" value="1"/>
</dbReference>
<gene>
    <name evidence="2" type="ORF">HA338_17770</name>
</gene>
<reference evidence="2" key="1">
    <citation type="journal article" date="2020" name="bioRxiv">
        <title>A rank-normalized archaeal taxonomy based on genome phylogeny resolves widespread incomplete and uneven classifications.</title>
        <authorList>
            <person name="Rinke C."/>
            <person name="Chuvochina M."/>
            <person name="Mussig A.J."/>
            <person name="Chaumeil P.-A."/>
            <person name="Waite D.W."/>
            <person name="Whitman W.B."/>
            <person name="Parks D.H."/>
            <person name="Hugenholtz P."/>
        </authorList>
    </citation>
    <scope>NUCLEOTIDE SEQUENCE</scope>
    <source>
        <strain evidence="2">UBA8876</strain>
    </source>
</reference>
<comment type="caution">
    <text evidence="2">The sequence shown here is derived from an EMBL/GenBank/DDBJ whole genome shotgun (WGS) entry which is preliminary data.</text>
</comment>
<feature type="non-terminal residue" evidence="2">
    <location>
        <position position="141"/>
    </location>
</feature>
<evidence type="ECO:0000313" key="2">
    <source>
        <dbReference type="EMBL" id="HIH95767.1"/>
    </source>
</evidence>
<keyword evidence="2" id="KW-0067">ATP-binding</keyword>
<dbReference type="RefSeq" id="WP_281085529.1">
    <property type="nucleotide sequence ID" value="NZ_DUJU01000195.1"/>
</dbReference>
<dbReference type="Proteomes" id="UP000600774">
    <property type="component" value="Unassembled WGS sequence"/>
</dbReference>
<dbReference type="GO" id="GO:0016887">
    <property type="term" value="F:ATP hydrolysis activity"/>
    <property type="evidence" value="ECO:0007669"/>
    <property type="project" value="InterPro"/>
</dbReference>
<accession>A0A832SMF3</accession>
<dbReference type="SUPFAM" id="SSF52540">
    <property type="entry name" value="P-loop containing nucleoside triphosphate hydrolases"/>
    <property type="match status" value="1"/>
</dbReference>